<feature type="domain" description="Tyr recombinase" evidence="12">
    <location>
        <begin position="116"/>
        <end position="290"/>
    </location>
</feature>
<dbReference type="InterPro" id="IPR050090">
    <property type="entry name" value="Tyrosine_recombinase_XerCD"/>
</dbReference>
<evidence type="ECO:0000256" key="3">
    <source>
        <dbReference type="ARBA" id="ARBA00008857"/>
    </source>
</evidence>
<evidence type="ECO:0000259" key="12">
    <source>
        <dbReference type="PROSITE" id="PS51898"/>
    </source>
</evidence>
<dbReference type="GO" id="GO:0007059">
    <property type="term" value="P:chromosome segregation"/>
    <property type="evidence" value="ECO:0007669"/>
    <property type="project" value="UniProtKB-KW"/>
</dbReference>
<evidence type="ECO:0000256" key="10">
    <source>
        <dbReference type="ARBA" id="ARBA00023306"/>
    </source>
</evidence>
<evidence type="ECO:0000256" key="9">
    <source>
        <dbReference type="ARBA" id="ARBA00023172"/>
    </source>
</evidence>
<dbReference type="Pfam" id="PF02899">
    <property type="entry name" value="Phage_int_SAM_1"/>
    <property type="match status" value="1"/>
</dbReference>
<dbReference type="SUPFAM" id="SSF56349">
    <property type="entry name" value="DNA breaking-rejoining enzymes"/>
    <property type="match status" value="1"/>
</dbReference>
<gene>
    <name evidence="14" type="ORF">GJ688_11545</name>
</gene>
<dbReference type="InterPro" id="IPR010998">
    <property type="entry name" value="Integrase_recombinase_N"/>
</dbReference>
<dbReference type="InterPro" id="IPR002104">
    <property type="entry name" value="Integrase_catalytic"/>
</dbReference>
<dbReference type="GO" id="GO:0003677">
    <property type="term" value="F:DNA binding"/>
    <property type="evidence" value="ECO:0007669"/>
    <property type="project" value="UniProtKB-UniRule"/>
</dbReference>
<evidence type="ECO:0000256" key="5">
    <source>
        <dbReference type="ARBA" id="ARBA00022618"/>
    </source>
</evidence>
<reference evidence="14 15" key="1">
    <citation type="submission" date="2019-11" db="EMBL/GenBank/DDBJ databases">
        <title>Whole-genome sequence of a the green, strictly anaerobic photosynthetic bacterium Heliobacillus mobilis DSM 6151.</title>
        <authorList>
            <person name="Kyndt J.A."/>
            <person name="Meyer T.E."/>
        </authorList>
    </citation>
    <scope>NUCLEOTIDE SEQUENCE [LARGE SCALE GENOMIC DNA]</scope>
    <source>
        <strain evidence="14 15">DSM 6151</strain>
    </source>
</reference>
<dbReference type="RefSeq" id="WP_155476708.1">
    <property type="nucleotide sequence ID" value="NZ_WNKU01000012.1"/>
</dbReference>
<dbReference type="EMBL" id="WNKU01000012">
    <property type="protein sequence ID" value="MTV49611.1"/>
    <property type="molecule type" value="Genomic_DNA"/>
</dbReference>
<evidence type="ECO:0000259" key="13">
    <source>
        <dbReference type="PROSITE" id="PS51900"/>
    </source>
</evidence>
<dbReference type="PANTHER" id="PTHR30349:SF77">
    <property type="entry name" value="TYROSINE RECOMBINASE XERC"/>
    <property type="match status" value="1"/>
</dbReference>
<dbReference type="InterPro" id="IPR013762">
    <property type="entry name" value="Integrase-like_cat_sf"/>
</dbReference>
<comment type="caution">
    <text evidence="14">The sequence shown here is derived from an EMBL/GenBank/DDBJ whole genome shotgun (WGS) entry which is preliminary data.</text>
</comment>
<dbReference type="GO" id="GO:0051301">
    <property type="term" value="P:cell division"/>
    <property type="evidence" value="ECO:0007669"/>
    <property type="project" value="UniProtKB-KW"/>
</dbReference>
<dbReference type="Gene3D" id="1.10.150.130">
    <property type="match status" value="1"/>
</dbReference>
<keyword evidence="5" id="KW-0132">Cell division</keyword>
<dbReference type="InterPro" id="IPR011010">
    <property type="entry name" value="DNA_brk_join_enz"/>
</dbReference>
<evidence type="ECO:0000313" key="14">
    <source>
        <dbReference type="EMBL" id="MTV49611.1"/>
    </source>
</evidence>
<dbReference type="GO" id="GO:0006310">
    <property type="term" value="P:DNA recombination"/>
    <property type="evidence" value="ECO:0007669"/>
    <property type="project" value="UniProtKB-KW"/>
</dbReference>
<comment type="similarity">
    <text evidence="3">Belongs to the 'phage' integrase family.</text>
</comment>
<proteinExistence type="inferred from homology"/>
<evidence type="ECO:0000256" key="11">
    <source>
        <dbReference type="PROSITE-ProRule" id="PRU01248"/>
    </source>
</evidence>
<protein>
    <submittedName>
        <fullName evidence="14">Tyrosine-type recombinase/integrase</fullName>
    </submittedName>
</protein>
<dbReference type="AlphaFoldDB" id="A0A6I3SKZ8"/>
<keyword evidence="8 11" id="KW-0238">DNA-binding</keyword>
<dbReference type="PANTHER" id="PTHR30349">
    <property type="entry name" value="PHAGE INTEGRASE-RELATED"/>
    <property type="match status" value="1"/>
</dbReference>
<comment type="subcellular location">
    <subcellularLocation>
        <location evidence="2">Cytoplasm</location>
    </subcellularLocation>
</comment>
<evidence type="ECO:0000256" key="6">
    <source>
        <dbReference type="ARBA" id="ARBA00022829"/>
    </source>
</evidence>
<keyword evidence="4" id="KW-0963">Cytoplasm</keyword>
<keyword evidence="6" id="KW-0159">Chromosome partition</keyword>
<evidence type="ECO:0000256" key="2">
    <source>
        <dbReference type="ARBA" id="ARBA00004496"/>
    </source>
</evidence>
<comment type="function">
    <text evidence="1">Site-specific tyrosine recombinase, which acts by catalyzing the cutting and rejoining of the recombining DNA molecules.</text>
</comment>
<dbReference type="OrthoDB" id="9771888at2"/>
<dbReference type="PROSITE" id="PS51900">
    <property type="entry name" value="CB"/>
    <property type="match status" value="1"/>
</dbReference>
<dbReference type="Pfam" id="PF00589">
    <property type="entry name" value="Phage_integrase"/>
    <property type="match status" value="1"/>
</dbReference>
<keyword evidence="7" id="KW-0229">DNA integration</keyword>
<keyword evidence="9" id="KW-0233">DNA recombination</keyword>
<dbReference type="InterPro" id="IPR004107">
    <property type="entry name" value="Integrase_SAM-like_N"/>
</dbReference>
<keyword evidence="10" id="KW-0131">Cell cycle</keyword>
<dbReference type="Proteomes" id="UP000430670">
    <property type="component" value="Unassembled WGS sequence"/>
</dbReference>
<organism evidence="14 15">
    <name type="scientific">Heliobacterium mobile</name>
    <name type="common">Heliobacillus mobilis</name>
    <dbReference type="NCBI Taxonomy" id="28064"/>
    <lineage>
        <taxon>Bacteria</taxon>
        <taxon>Bacillati</taxon>
        <taxon>Bacillota</taxon>
        <taxon>Clostridia</taxon>
        <taxon>Eubacteriales</taxon>
        <taxon>Heliobacteriaceae</taxon>
        <taxon>Heliobacterium</taxon>
    </lineage>
</organism>
<feature type="domain" description="Core-binding (CB)" evidence="13">
    <location>
        <begin position="15"/>
        <end position="95"/>
    </location>
</feature>
<sequence length="296" mass="34024">MIDTPWCINHSKVLPQTQAAANEYLQSLQVSKRSEATIKKYRSILQRFFIECPKELTDLTPEDILLWLRTTYGEKKERTMELVITVLSNFFTFCLEEEYVHKVLVKSRWRPKIPKSLPKFLNRNELARVKFQADLLPLRERVLVAFLLTSGCRRSEAAGINLEDVDLKSQTAIVLGKGKRIRKVHFSIECALLLKQYLTERTADSPALFLDKNGQRVKPGGIYRLTRKVGKKAGLLARFSPHVCRHTFATNLLSRGAELEFIGDELGHRDLNTTRTYARTLSEQIIRAYKSKMGNV</sequence>
<keyword evidence="15" id="KW-1185">Reference proteome</keyword>
<evidence type="ECO:0000256" key="7">
    <source>
        <dbReference type="ARBA" id="ARBA00022908"/>
    </source>
</evidence>
<dbReference type="PROSITE" id="PS51898">
    <property type="entry name" value="TYR_RECOMBINASE"/>
    <property type="match status" value="1"/>
</dbReference>
<evidence type="ECO:0000256" key="8">
    <source>
        <dbReference type="ARBA" id="ARBA00023125"/>
    </source>
</evidence>
<dbReference type="Gene3D" id="1.10.443.10">
    <property type="entry name" value="Intergrase catalytic core"/>
    <property type="match status" value="1"/>
</dbReference>
<evidence type="ECO:0000256" key="4">
    <source>
        <dbReference type="ARBA" id="ARBA00022490"/>
    </source>
</evidence>
<evidence type="ECO:0000256" key="1">
    <source>
        <dbReference type="ARBA" id="ARBA00003283"/>
    </source>
</evidence>
<accession>A0A6I3SKZ8</accession>
<dbReference type="GO" id="GO:0005737">
    <property type="term" value="C:cytoplasm"/>
    <property type="evidence" value="ECO:0007669"/>
    <property type="project" value="UniProtKB-SubCell"/>
</dbReference>
<dbReference type="InterPro" id="IPR044068">
    <property type="entry name" value="CB"/>
</dbReference>
<dbReference type="GO" id="GO:0015074">
    <property type="term" value="P:DNA integration"/>
    <property type="evidence" value="ECO:0007669"/>
    <property type="project" value="UniProtKB-KW"/>
</dbReference>
<evidence type="ECO:0000313" key="15">
    <source>
        <dbReference type="Proteomes" id="UP000430670"/>
    </source>
</evidence>
<name>A0A6I3SKZ8_HELMO</name>